<dbReference type="HOGENOM" id="CLU_121349_0_0_3"/>
<name>K9X7D4_9NOST</name>
<protein>
    <submittedName>
        <fullName evidence="1">Uncharacterized protein</fullName>
    </submittedName>
</protein>
<sequence length="196" mass="22274">MKKVERESINFKLPKPLVEALRAKARELETTATDLVIRGLHHVLSLTAEDTDNGIDTNVETRLQELETQLILVASRIEGRVDNGGDDDLKQRFLQFEQKTEAISLRLAQIEGAISLLSQRSSTPQKRQSYQYHPPQLELQAYTGENLAKRLGIDAATLKRELHNQSSKDFERWCRSKDPGSVGWHFGDDGLYHPIK</sequence>
<dbReference type="EMBL" id="CP003643">
    <property type="protein sequence ID" value="AFZ28403.1"/>
    <property type="molecule type" value="Genomic_DNA"/>
</dbReference>
<reference evidence="1 2" key="1">
    <citation type="submission" date="2012-06" db="EMBL/GenBank/DDBJ databases">
        <title>Noncontiguous Finished plasmid 1 of genome of Cylindrospermum stagnale PCC 7417.</title>
        <authorList>
            <consortium name="US DOE Joint Genome Institute"/>
            <person name="Gugger M."/>
            <person name="Coursin T."/>
            <person name="Rippka R."/>
            <person name="Tandeau De Marsac N."/>
            <person name="Huntemann M."/>
            <person name="Wei C.-L."/>
            <person name="Han J."/>
            <person name="Detter J.C."/>
            <person name="Han C."/>
            <person name="Tapia R."/>
            <person name="Davenport K."/>
            <person name="Daligault H."/>
            <person name="Erkkila T."/>
            <person name="Gu W."/>
            <person name="Munk A.C.C."/>
            <person name="Teshima H."/>
            <person name="Xu Y."/>
            <person name="Chain P."/>
            <person name="Chen A."/>
            <person name="Krypides N."/>
            <person name="Mavromatis K."/>
            <person name="Markowitz V."/>
            <person name="Szeto E."/>
            <person name="Ivanova N."/>
            <person name="Mikhailova N."/>
            <person name="Ovchinnikova G."/>
            <person name="Pagani I."/>
            <person name="Pati A."/>
            <person name="Goodwin L."/>
            <person name="Peters L."/>
            <person name="Pitluck S."/>
            <person name="Woyke T."/>
            <person name="Kerfeld C."/>
        </authorList>
    </citation>
    <scope>NUCLEOTIDE SEQUENCE [LARGE SCALE GENOMIC DNA]</scope>
    <source>
        <strain evidence="1 2">PCC 7417</strain>
        <plasmid evidence="2">Plasmid pCYLST.01</plasmid>
    </source>
</reference>
<accession>K9X7D4</accession>
<dbReference type="KEGG" id="csg:Cylst_6634"/>
<keyword evidence="2" id="KW-1185">Reference proteome</keyword>
<organism evidence="1 2">
    <name type="scientific">Cylindrospermum stagnale PCC 7417</name>
    <dbReference type="NCBI Taxonomy" id="56107"/>
    <lineage>
        <taxon>Bacteria</taxon>
        <taxon>Bacillati</taxon>
        <taxon>Cyanobacteriota</taxon>
        <taxon>Cyanophyceae</taxon>
        <taxon>Nostocales</taxon>
        <taxon>Nostocaceae</taxon>
        <taxon>Cylindrospermum</taxon>
    </lineage>
</organism>
<dbReference type="RefSeq" id="WP_015328441.1">
    <property type="nucleotide sequence ID" value="NC_020050.1"/>
</dbReference>
<keyword evidence="1" id="KW-0614">Plasmid</keyword>
<evidence type="ECO:0000313" key="2">
    <source>
        <dbReference type="Proteomes" id="UP000010475"/>
    </source>
</evidence>
<dbReference type="AlphaFoldDB" id="K9X7D4"/>
<gene>
    <name evidence="1" type="ORF">Cylst_6634</name>
</gene>
<proteinExistence type="predicted"/>
<dbReference type="OrthoDB" id="518033at2"/>
<dbReference type="Proteomes" id="UP000010475">
    <property type="component" value="Plasmid pCYLST.01"/>
</dbReference>
<dbReference type="PATRIC" id="fig|56107.3.peg.7117"/>
<geneLocation type="plasmid" evidence="1 2">
    <name>pCYLST.01</name>
</geneLocation>
<evidence type="ECO:0000313" key="1">
    <source>
        <dbReference type="EMBL" id="AFZ28403.1"/>
    </source>
</evidence>